<dbReference type="GO" id="GO:0005886">
    <property type="term" value="C:plasma membrane"/>
    <property type="evidence" value="ECO:0007669"/>
    <property type="project" value="UniProtKB-SubCell"/>
</dbReference>
<dbReference type="Pfam" id="PF07690">
    <property type="entry name" value="MFS_1"/>
    <property type="match status" value="1"/>
</dbReference>
<dbReference type="GO" id="GO:0022857">
    <property type="term" value="F:transmembrane transporter activity"/>
    <property type="evidence" value="ECO:0007669"/>
    <property type="project" value="InterPro"/>
</dbReference>
<feature type="transmembrane region" description="Helical" evidence="7">
    <location>
        <begin position="245"/>
        <end position="265"/>
    </location>
</feature>
<feature type="transmembrane region" description="Helical" evidence="7">
    <location>
        <begin position="332"/>
        <end position="353"/>
    </location>
</feature>
<dbReference type="Proteomes" id="UP000275865">
    <property type="component" value="Unassembled WGS sequence"/>
</dbReference>
<dbReference type="PANTHER" id="PTHR23513:SF11">
    <property type="entry name" value="STAPHYLOFERRIN A TRANSPORTER"/>
    <property type="match status" value="1"/>
</dbReference>
<evidence type="ECO:0000256" key="1">
    <source>
        <dbReference type="ARBA" id="ARBA00004651"/>
    </source>
</evidence>
<feature type="compositionally biased region" description="Basic residues" evidence="6">
    <location>
        <begin position="1"/>
        <end position="10"/>
    </location>
</feature>
<keyword evidence="4 7" id="KW-1133">Transmembrane helix</keyword>
<evidence type="ECO:0000256" key="3">
    <source>
        <dbReference type="ARBA" id="ARBA00022692"/>
    </source>
</evidence>
<feature type="transmembrane region" description="Helical" evidence="7">
    <location>
        <begin position="113"/>
        <end position="136"/>
    </location>
</feature>
<dbReference type="InterPro" id="IPR036259">
    <property type="entry name" value="MFS_trans_sf"/>
</dbReference>
<comment type="caution">
    <text evidence="8">The sequence shown here is derived from an EMBL/GenBank/DDBJ whole genome shotgun (WGS) entry which is preliminary data.</text>
</comment>
<sequence>MRGYRRHRLPSRQPAAGRTGAGMTERAATYREVFAVREYRYLFAAYLLSLAGDQLTAVTVAYLVYTGTGSAALAAAAYASSYLAWLTGGPLLSGLADRFPRRRVLIVCDLARAALIPLAALPGLAAPALVVLLFAVNLLRPPFVAARAALMPEVLDGDRYPVANGVDNICAQIVQVVGFAVGGSLVALLSLRGALLVDAATFLLSALLIVIGVRSRPAPSLSPSPARPGRAAGLRVISTDARLRAYVLVLWIGSSFTYAAEGLMAPLADQYGGGPGTVGLLLAAAPTGMALGGVALTRFCPPAARARLILPLAVLSTGVLTVVWLVPPLWLVLSLLVLAGAASAFAIPLNALFGRAVPAQYRGRAFGVAITGLAGFQGMAMVLAGLAADRWPATTVIGSSGLSGALLVLAITPLWPRRRADRPVTSEASLERLRTTSIAGSPVAEGSGGRR</sequence>
<feature type="transmembrane region" description="Helical" evidence="7">
    <location>
        <begin position="193"/>
        <end position="213"/>
    </location>
</feature>
<dbReference type="EMBL" id="RAZT01000006">
    <property type="protein sequence ID" value="RKN32163.1"/>
    <property type="molecule type" value="Genomic_DNA"/>
</dbReference>
<dbReference type="SUPFAM" id="SSF103473">
    <property type="entry name" value="MFS general substrate transporter"/>
    <property type="match status" value="1"/>
</dbReference>
<dbReference type="InterPro" id="IPR011701">
    <property type="entry name" value="MFS"/>
</dbReference>
<feature type="transmembrane region" description="Helical" evidence="7">
    <location>
        <begin position="365"/>
        <end position="387"/>
    </location>
</feature>
<feature type="region of interest" description="Disordered" evidence="6">
    <location>
        <begin position="1"/>
        <end position="20"/>
    </location>
</feature>
<proteinExistence type="predicted"/>
<dbReference type="PANTHER" id="PTHR23513">
    <property type="entry name" value="INTEGRAL MEMBRANE EFFLUX PROTEIN-RELATED"/>
    <property type="match status" value="1"/>
</dbReference>
<feature type="transmembrane region" description="Helical" evidence="7">
    <location>
        <begin position="71"/>
        <end position="92"/>
    </location>
</feature>
<name>A0A3A9Y699_9ACTN</name>
<evidence type="ECO:0000256" key="6">
    <source>
        <dbReference type="SAM" id="MobiDB-lite"/>
    </source>
</evidence>
<reference evidence="8 9" key="1">
    <citation type="submission" date="2018-09" db="EMBL/GenBank/DDBJ databases">
        <title>Micromonospora sp. nov. MS1-9, isolated from a root of Musa sp.</title>
        <authorList>
            <person name="Kuncharoen N."/>
            <person name="Kudo T."/>
            <person name="Ohkuma M."/>
            <person name="Yuki M."/>
            <person name="Tanasupawat S."/>
        </authorList>
    </citation>
    <scope>NUCLEOTIDE SEQUENCE [LARGE SCALE GENOMIC DNA]</scope>
    <source>
        <strain evidence="8 9">MS1-9</strain>
    </source>
</reference>
<keyword evidence="2" id="KW-1003">Cell membrane</keyword>
<evidence type="ECO:0000256" key="2">
    <source>
        <dbReference type="ARBA" id="ARBA00022475"/>
    </source>
</evidence>
<feature type="transmembrane region" description="Helical" evidence="7">
    <location>
        <begin position="41"/>
        <end position="65"/>
    </location>
</feature>
<evidence type="ECO:0000256" key="5">
    <source>
        <dbReference type="ARBA" id="ARBA00023136"/>
    </source>
</evidence>
<gene>
    <name evidence="8" type="ORF">D7044_12865</name>
</gene>
<feature type="transmembrane region" description="Helical" evidence="7">
    <location>
        <begin position="308"/>
        <end position="326"/>
    </location>
</feature>
<dbReference type="CDD" id="cd06173">
    <property type="entry name" value="MFS_MefA_like"/>
    <property type="match status" value="1"/>
</dbReference>
<feature type="transmembrane region" description="Helical" evidence="7">
    <location>
        <begin position="277"/>
        <end position="296"/>
    </location>
</feature>
<keyword evidence="5 7" id="KW-0472">Membrane</keyword>
<dbReference type="Gene3D" id="1.20.1250.20">
    <property type="entry name" value="MFS general substrate transporter like domains"/>
    <property type="match status" value="1"/>
</dbReference>
<accession>A0A3A9Y699</accession>
<evidence type="ECO:0000256" key="7">
    <source>
        <dbReference type="SAM" id="Phobius"/>
    </source>
</evidence>
<protein>
    <submittedName>
        <fullName evidence="8">MFS transporter</fullName>
    </submittedName>
</protein>
<organism evidence="8 9">
    <name type="scientific">Micromonospora musae</name>
    <dbReference type="NCBI Taxonomy" id="1894970"/>
    <lineage>
        <taxon>Bacteria</taxon>
        <taxon>Bacillati</taxon>
        <taxon>Actinomycetota</taxon>
        <taxon>Actinomycetes</taxon>
        <taxon>Micromonosporales</taxon>
        <taxon>Micromonosporaceae</taxon>
        <taxon>Micromonospora</taxon>
    </lineage>
</organism>
<evidence type="ECO:0000256" key="4">
    <source>
        <dbReference type="ARBA" id="ARBA00022989"/>
    </source>
</evidence>
<evidence type="ECO:0000313" key="8">
    <source>
        <dbReference type="EMBL" id="RKN32163.1"/>
    </source>
</evidence>
<feature type="transmembrane region" description="Helical" evidence="7">
    <location>
        <begin position="393"/>
        <end position="415"/>
    </location>
</feature>
<evidence type="ECO:0000313" key="9">
    <source>
        <dbReference type="Proteomes" id="UP000275865"/>
    </source>
</evidence>
<comment type="subcellular location">
    <subcellularLocation>
        <location evidence="1">Cell membrane</location>
        <topology evidence="1">Multi-pass membrane protein</topology>
    </subcellularLocation>
</comment>
<dbReference type="AlphaFoldDB" id="A0A3A9Y699"/>
<keyword evidence="3 7" id="KW-0812">Transmembrane</keyword>